<proteinExistence type="predicted"/>
<reference evidence="2" key="1">
    <citation type="submission" date="2020-03" db="EMBL/GenBank/DDBJ databases">
        <title>A high-quality chromosome-level genome assembly of a woody plant with both climbing and erect habits, Rhamnella rubrinervis.</title>
        <authorList>
            <person name="Lu Z."/>
            <person name="Yang Y."/>
            <person name="Zhu X."/>
            <person name="Sun Y."/>
        </authorList>
    </citation>
    <scope>NUCLEOTIDE SEQUENCE</scope>
    <source>
        <strain evidence="2">BYM</strain>
        <tissue evidence="2">Leaf</tissue>
    </source>
</reference>
<sequence length="97" mass="10670">MRHNRRLRNGGARSDSAGTAAEEAEGDVVVDTLQRNTPDILRMVDEVAVGIPDIQEPVPAAPMGNRAVEEGFRDGYQVWEEEEEEDTVLRGLCGNSF</sequence>
<dbReference type="Proteomes" id="UP000796880">
    <property type="component" value="Unassembled WGS sequence"/>
</dbReference>
<accession>A0A8K0DQ45</accession>
<evidence type="ECO:0000313" key="2">
    <source>
        <dbReference type="EMBL" id="KAF3435302.1"/>
    </source>
</evidence>
<dbReference type="AlphaFoldDB" id="A0A8K0DQ45"/>
<evidence type="ECO:0000313" key="3">
    <source>
        <dbReference type="Proteomes" id="UP000796880"/>
    </source>
</evidence>
<organism evidence="2 3">
    <name type="scientific">Rhamnella rubrinervis</name>
    <dbReference type="NCBI Taxonomy" id="2594499"/>
    <lineage>
        <taxon>Eukaryota</taxon>
        <taxon>Viridiplantae</taxon>
        <taxon>Streptophyta</taxon>
        <taxon>Embryophyta</taxon>
        <taxon>Tracheophyta</taxon>
        <taxon>Spermatophyta</taxon>
        <taxon>Magnoliopsida</taxon>
        <taxon>eudicotyledons</taxon>
        <taxon>Gunneridae</taxon>
        <taxon>Pentapetalae</taxon>
        <taxon>rosids</taxon>
        <taxon>fabids</taxon>
        <taxon>Rosales</taxon>
        <taxon>Rhamnaceae</taxon>
        <taxon>rhamnoid group</taxon>
        <taxon>Rhamneae</taxon>
        <taxon>Rhamnella</taxon>
    </lineage>
</organism>
<protein>
    <submittedName>
        <fullName evidence="2">Uncharacterized protein</fullName>
    </submittedName>
</protein>
<gene>
    <name evidence="2" type="ORF">FNV43_RR22389</name>
</gene>
<keyword evidence="3" id="KW-1185">Reference proteome</keyword>
<feature type="region of interest" description="Disordered" evidence="1">
    <location>
        <begin position="1"/>
        <end position="25"/>
    </location>
</feature>
<dbReference type="EMBL" id="VOIH02000010">
    <property type="protein sequence ID" value="KAF3435302.1"/>
    <property type="molecule type" value="Genomic_DNA"/>
</dbReference>
<evidence type="ECO:0000256" key="1">
    <source>
        <dbReference type="SAM" id="MobiDB-lite"/>
    </source>
</evidence>
<comment type="caution">
    <text evidence="2">The sequence shown here is derived from an EMBL/GenBank/DDBJ whole genome shotgun (WGS) entry which is preliminary data.</text>
</comment>
<name>A0A8K0DQ45_9ROSA</name>